<dbReference type="Pfam" id="PF06169">
    <property type="entry name" value="DUF982"/>
    <property type="match status" value="1"/>
</dbReference>
<accession>A0A561R196</accession>
<gene>
    <name evidence="1" type="ORF">FHW37_10217</name>
</gene>
<name>A0A561R196_9HYPH</name>
<evidence type="ECO:0000313" key="2">
    <source>
        <dbReference type="Proteomes" id="UP000320653"/>
    </source>
</evidence>
<comment type="caution">
    <text evidence="1">The sequence shown here is derived from an EMBL/GenBank/DDBJ whole genome shotgun (WGS) entry which is preliminary data.</text>
</comment>
<dbReference type="RefSeq" id="WP_186458169.1">
    <property type="nucleotide sequence ID" value="NZ_VIWP01000002.1"/>
</dbReference>
<organism evidence="1 2">
    <name type="scientific">Neorhizobium alkalisoli</name>
    <dbReference type="NCBI Taxonomy" id="528178"/>
    <lineage>
        <taxon>Bacteria</taxon>
        <taxon>Pseudomonadati</taxon>
        <taxon>Pseudomonadota</taxon>
        <taxon>Alphaproteobacteria</taxon>
        <taxon>Hyphomicrobiales</taxon>
        <taxon>Rhizobiaceae</taxon>
        <taxon>Rhizobium/Agrobacterium group</taxon>
        <taxon>Neorhizobium</taxon>
    </lineage>
</organism>
<dbReference type="InterPro" id="IPR010385">
    <property type="entry name" value="DUF982"/>
</dbReference>
<dbReference type="AlphaFoldDB" id="A0A561R196"/>
<dbReference type="Gene3D" id="6.10.250.730">
    <property type="match status" value="1"/>
</dbReference>
<protein>
    <submittedName>
        <fullName evidence="1">Uncharacterized protein DUF982</fullName>
    </submittedName>
</protein>
<proteinExistence type="predicted"/>
<keyword evidence="2" id="KW-1185">Reference proteome</keyword>
<reference evidence="1 2" key="1">
    <citation type="submission" date="2019-06" db="EMBL/GenBank/DDBJ databases">
        <title>Sorghum-associated microbial communities from plants grown in Nebraska, USA.</title>
        <authorList>
            <person name="Schachtman D."/>
        </authorList>
    </citation>
    <scope>NUCLEOTIDE SEQUENCE [LARGE SCALE GENOMIC DNA]</scope>
    <source>
        <strain evidence="1 2">1225</strain>
    </source>
</reference>
<evidence type="ECO:0000313" key="1">
    <source>
        <dbReference type="EMBL" id="TWF56391.1"/>
    </source>
</evidence>
<dbReference type="EMBL" id="VIWP01000002">
    <property type="protein sequence ID" value="TWF56391.1"/>
    <property type="molecule type" value="Genomic_DNA"/>
</dbReference>
<sequence>MKTQPFNTPIHVENPDTGVEQTVKTVRQAKTMLDDGWPAFHGSQHHHAEEVCEAALHGETASGEARRAFIAAAIEAHFHIH</sequence>
<dbReference type="Proteomes" id="UP000320653">
    <property type="component" value="Unassembled WGS sequence"/>
</dbReference>